<evidence type="ECO:0000256" key="5">
    <source>
        <dbReference type="ARBA" id="ARBA00023316"/>
    </source>
</evidence>
<dbReference type="GO" id="GO:0071555">
    <property type="term" value="P:cell wall organization"/>
    <property type="evidence" value="ECO:0007669"/>
    <property type="project" value="UniProtKB-UniRule"/>
</dbReference>
<dbReference type="GO" id="GO:0009969">
    <property type="term" value="P:xyloglucan biosynthetic process"/>
    <property type="evidence" value="ECO:0007669"/>
    <property type="project" value="TreeGrafter"/>
</dbReference>
<dbReference type="GO" id="GO:0032580">
    <property type="term" value="C:Golgi cisterna membrane"/>
    <property type="evidence" value="ECO:0007669"/>
    <property type="project" value="UniProtKB-SubCell"/>
</dbReference>
<evidence type="ECO:0000256" key="6">
    <source>
        <dbReference type="RuleBase" id="RU367004"/>
    </source>
</evidence>
<dbReference type="GO" id="GO:0008107">
    <property type="term" value="F:galactoside 2-alpha-L-fucosyltransferase activity"/>
    <property type="evidence" value="ECO:0007669"/>
    <property type="project" value="InterPro"/>
</dbReference>
<evidence type="ECO:0000313" key="7">
    <source>
        <dbReference type="EMBL" id="KAG6529840.1"/>
    </source>
</evidence>
<dbReference type="EMBL" id="JACMSC010000003">
    <property type="protein sequence ID" value="KAG6529840.1"/>
    <property type="molecule type" value="Genomic_DNA"/>
</dbReference>
<dbReference type="InterPro" id="IPR004938">
    <property type="entry name" value="XG_FTase"/>
</dbReference>
<dbReference type="GO" id="GO:0042546">
    <property type="term" value="P:cell wall biogenesis"/>
    <property type="evidence" value="ECO:0007669"/>
    <property type="project" value="InterPro"/>
</dbReference>
<dbReference type="PANTHER" id="PTHR31889:SF2">
    <property type="entry name" value="FUCOSYLTRANSFERASE 3"/>
    <property type="match status" value="1"/>
</dbReference>
<organism evidence="7 8">
    <name type="scientific">Zingiber officinale</name>
    <name type="common">Ginger</name>
    <name type="synonym">Amomum zingiber</name>
    <dbReference type="NCBI Taxonomy" id="94328"/>
    <lineage>
        <taxon>Eukaryota</taxon>
        <taxon>Viridiplantae</taxon>
        <taxon>Streptophyta</taxon>
        <taxon>Embryophyta</taxon>
        <taxon>Tracheophyta</taxon>
        <taxon>Spermatophyta</taxon>
        <taxon>Magnoliopsida</taxon>
        <taxon>Liliopsida</taxon>
        <taxon>Zingiberales</taxon>
        <taxon>Zingiberaceae</taxon>
        <taxon>Zingiber</taxon>
    </lineage>
</organism>
<keyword evidence="6" id="KW-0472">Membrane</keyword>
<comment type="similarity">
    <text evidence="1 6">Belongs to the glycosyltransferase 37 family.</text>
</comment>
<keyword evidence="2 6" id="KW-0328">Glycosyltransferase</keyword>
<protein>
    <recommendedName>
        <fullName evidence="6">Fucosyltransferase</fullName>
        <ecNumber evidence="6">2.4.1.-</ecNumber>
    </recommendedName>
</protein>
<proteinExistence type="inferred from homology"/>
<dbReference type="Proteomes" id="UP000734854">
    <property type="component" value="Unassembled WGS sequence"/>
</dbReference>
<comment type="function">
    <text evidence="6">May be involved in cell wall biosynthesis.</text>
</comment>
<evidence type="ECO:0000256" key="1">
    <source>
        <dbReference type="ARBA" id="ARBA00010481"/>
    </source>
</evidence>
<feature type="transmembrane region" description="Helical" evidence="6">
    <location>
        <begin position="20"/>
        <end position="39"/>
    </location>
</feature>
<evidence type="ECO:0000313" key="8">
    <source>
        <dbReference type="Proteomes" id="UP000734854"/>
    </source>
</evidence>
<keyword evidence="4" id="KW-0325">Glycoprotein</keyword>
<keyword evidence="6" id="KW-0333">Golgi apparatus</keyword>
<dbReference type="Pfam" id="PF03254">
    <property type="entry name" value="XG_FTase"/>
    <property type="match status" value="1"/>
</dbReference>
<reference evidence="7 8" key="1">
    <citation type="submission" date="2020-08" db="EMBL/GenBank/DDBJ databases">
        <title>Plant Genome Project.</title>
        <authorList>
            <person name="Zhang R.-G."/>
        </authorList>
    </citation>
    <scope>NUCLEOTIDE SEQUENCE [LARGE SCALE GENOMIC DNA]</scope>
    <source>
        <tissue evidence="7">Rhizome</tissue>
    </source>
</reference>
<evidence type="ECO:0000256" key="4">
    <source>
        <dbReference type="ARBA" id="ARBA00023180"/>
    </source>
</evidence>
<accession>A0A8J5I945</accession>
<comment type="subcellular location">
    <subcellularLocation>
        <location evidence="6">Golgi apparatus</location>
        <location evidence="6">Golgi stack membrane</location>
        <topology evidence="6">Single-pass type II membrane protein</topology>
    </subcellularLocation>
</comment>
<evidence type="ECO:0000256" key="3">
    <source>
        <dbReference type="ARBA" id="ARBA00022679"/>
    </source>
</evidence>
<dbReference type="EC" id="2.4.1.-" evidence="6"/>
<keyword evidence="6" id="KW-1133">Transmembrane helix</keyword>
<sequence length="527" mass="59282">MERESIARRLTRPCAGGGEVARLLLPAAVLVLIWVGTYLRLASPETRSGGAAFGSSGPKNYTSSSSADRLLGGLLSPDFEASTCLSRYQAAIYRNRSPYSPSSYLLHRLREYEALHRKCAPHTALYDRSAAVLRSAGGNASAASECQYVVWIPHNGIGNRVLTIVSAFLYALLNNKVLLLHIPDDFTGLLCEPFPGATWALPADFPIRDLFRFDTKAPESFGNLLESKDASIDSRSYVYLHLPWYYGDWDKRFFCEDSQRTLRKVPWLLLKSDHYFVPSLFLVPEYADELRELFPERSAVFHHLVRYLIHPSNEVWGRVTRYYRAYLEKADERVGVQIRVFDNFWVPFEKMLEQIMSCLLGERLLPKVSENAVAATSIDTKVKAVLVTYLKPDYSEKIRDAYYRRATTTGEVVGVFQPSHEGSQQTDHRDHNVKALAEIELLSLSDALVTTAWSTFGYVAQGLGGLRPWILLRHTQSPDACRQAASPEPCYLMPPRPEQCFGDGGGHAILRNVRQCEDEGGGIKLFD</sequence>
<evidence type="ECO:0000256" key="2">
    <source>
        <dbReference type="ARBA" id="ARBA00022676"/>
    </source>
</evidence>
<name>A0A8J5I945_ZINOF</name>
<keyword evidence="3 6" id="KW-0808">Transferase</keyword>
<dbReference type="AlphaFoldDB" id="A0A8J5I945"/>
<dbReference type="OrthoDB" id="428346at2759"/>
<comment type="caution">
    <text evidence="7">The sequence shown here is derived from an EMBL/GenBank/DDBJ whole genome shotgun (WGS) entry which is preliminary data.</text>
</comment>
<keyword evidence="5 6" id="KW-0961">Cell wall biogenesis/degradation</keyword>
<dbReference type="PANTHER" id="PTHR31889">
    <property type="entry name" value="FUCOSYLTRANSFERASE 2-RELATED"/>
    <property type="match status" value="1"/>
</dbReference>
<gene>
    <name evidence="7" type="ORF">ZIOFF_012054</name>
</gene>
<keyword evidence="6" id="KW-0812">Transmembrane</keyword>
<keyword evidence="8" id="KW-1185">Reference proteome</keyword>